<accession>A0ABT5HXM0</accession>
<keyword evidence="4" id="KW-1185">Reference proteome</keyword>
<evidence type="ECO:0000313" key="4">
    <source>
        <dbReference type="Proteomes" id="UP001214854"/>
    </source>
</evidence>
<feature type="compositionally biased region" description="Low complexity" evidence="1">
    <location>
        <begin position="378"/>
        <end position="391"/>
    </location>
</feature>
<reference evidence="3 4" key="1">
    <citation type="submission" date="2023-01" db="EMBL/GenBank/DDBJ databases">
        <title>Novel species of the genus Asticcacaulis isolated from rivers.</title>
        <authorList>
            <person name="Lu H."/>
        </authorList>
    </citation>
    <scope>NUCLEOTIDE SEQUENCE [LARGE SCALE GENOMIC DNA]</scope>
    <source>
        <strain evidence="3 4">BYS171W</strain>
    </source>
</reference>
<dbReference type="SUPFAM" id="SSF47413">
    <property type="entry name" value="lambda repressor-like DNA-binding domains"/>
    <property type="match status" value="1"/>
</dbReference>
<name>A0ABT5HXM0_9CAUL</name>
<dbReference type="EMBL" id="JAQQKX010000015">
    <property type="protein sequence ID" value="MDC7684744.1"/>
    <property type="molecule type" value="Genomic_DNA"/>
</dbReference>
<dbReference type="PANTHER" id="PTHR34475">
    <property type="match status" value="1"/>
</dbReference>
<proteinExistence type="predicted"/>
<protein>
    <submittedName>
        <fullName evidence="3">Helix-turn-helix transcriptional regulator</fullName>
    </submittedName>
</protein>
<evidence type="ECO:0000259" key="2">
    <source>
        <dbReference type="SMART" id="SM00530"/>
    </source>
</evidence>
<comment type="caution">
    <text evidence="3">The sequence shown here is derived from an EMBL/GenBank/DDBJ whole genome shotgun (WGS) entry which is preliminary data.</text>
</comment>
<dbReference type="Gene3D" id="1.10.260.40">
    <property type="entry name" value="lambda repressor-like DNA-binding domains"/>
    <property type="match status" value="1"/>
</dbReference>
<dbReference type="InterPro" id="IPR050400">
    <property type="entry name" value="Bact_Cytoskel_RodZ"/>
</dbReference>
<dbReference type="SMART" id="SM00530">
    <property type="entry name" value="HTH_XRE"/>
    <property type="match status" value="1"/>
</dbReference>
<feature type="region of interest" description="Disordered" evidence="1">
    <location>
        <begin position="365"/>
        <end position="429"/>
    </location>
</feature>
<evidence type="ECO:0000313" key="3">
    <source>
        <dbReference type="EMBL" id="MDC7684744.1"/>
    </source>
</evidence>
<dbReference type="RefSeq" id="WP_272749215.1">
    <property type="nucleotide sequence ID" value="NZ_JAQQKX010000015.1"/>
</dbReference>
<dbReference type="PANTHER" id="PTHR34475:SF1">
    <property type="entry name" value="CYTOSKELETON PROTEIN RODZ"/>
    <property type="match status" value="1"/>
</dbReference>
<organism evidence="3 4">
    <name type="scientific">Asticcacaulis aquaticus</name>
    <dbReference type="NCBI Taxonomy" id="2984212"/>
    <lineage>
        <taxon>Bacteria</taxon>
        <taxon>Pseudomonadati</taxon>
        <taxon>Pseudomonadota</taxon>
        <taxon>Alphaproteobacteria</taxon>
        <taxon>Caulobacterales</taxon>
        <taxon>Caulobacteraceae</taxon>
        <taxon>Asticcacaulis</taxon>
    </lineage>
</organism>
<gene>
    <name evidence="3" type="ORF">PQU92_15775</name>
</gene>
<feature type="domain" description="HTH cro/C1-type" evidence="2">
    <location>
        <begin position="55"/>
        <end position="116"/>
    </location>
</feature>
<dbReference type="CDD" id="cd00093">
    <property type="entry name" value="HTH_XRE"/>
    <property type="match status" value="1"/>
</dbReference>
<dbReference type="Proteomes" id="UP001214854">
    <property type="component" value="Unassembled WGS sequence"/>
</dbReference>
<dbReference type="InterPro" id="IPR001387">
    <property type="entry name" value="Cro/C1-type_HTH"/>
</dbReference>
<dbReference type="InterPro" id="IPR010982">
    <property type="entry name" value="Lambda_DNA-bd_dom_sf"/>
</dbReference>
<dbReference type="Pfam" id="PF13413">
    <property type="entry name" value="HTH_25"/>
    <property type="match status" value="1"/>
</dbReference>
<sequence>MATQDNITVLEDEAYTGLFLTAERDAAAAAQGQAMAGGRARAEDLSADPHALAHILRYTREAQGYSLAQVADITRVRRAYLEALEETAYDQLPSRAFSIGYVKAYAKALGLDEEMLADMFKRAFADPQSDKLRAPVGSAFEDLKPNYKTYGGIALAVIVAVVAWNLFQRTPEGGTGPAAANDLTSRQWSPGVPLVRDALQLTQSAAAPKDQDVPVPYYTPGLEEGFAAIDAERAAQNNQAAPAAEALQMRKAFNPRGAVYGATPADSAVTIQASKSVNLVMRGPDGTVYFARQLGAGEAYRIPQVSSVALIVDVGDPKAFEVYYNGEFAGTMDAYSGGAGSLNATPISKLNAKAAATAKLMDAQPGNVAGGTRQPLKPAGAASSSEAAPAPIQTPQPEQRDGPLPYVPAQKPIVIQPAPESPAQTPPQN</sequence>
<evidence type="ECO:0000256" key="1">
    <source>
        <dbReference type="SAM" id="MobiDB-lite"/>
    </source>
</evidence>